<dbReference type="InterPro" id="IPR032675">
    <property type="entry name" value="LRR_dom_sf"/>
</dbReference>
<evidence type="ECO:0000313" key="3">
    <source>
        <dbReference type="Proteomes" id="UP000501690"/>
    </source>
</evidence>
<dbReference type="Pfam" id="PF00646">
    <property type="entry name" value="F-box"/>
    <property type="match status" value="1"/>
</dbReference>
<dbReference type="Pfam" id="PF24758">
    <property type="entry name" value="LRR_At5g56370"/>
    <property type="match status" value="1"/>
</dbReference>
<dbReference type="SMART" id="SM00256">
    <property type="entry name" value="FBOX"/>
    <property type="match status" value="1"/>
</dbReference>
<dbReference type="Proteomes" id="UP000501690">
    <property type="component" value="Linkage Group LG10"/>
</dbReference>
<dbReference type="InterPro" id="IPR006566">
    <property type="entry name" value="FBD"/>
</dbReference>
<evidence type="ECO:0000259" key="1">
    <source>
        <dbReference type="PROSITE" id="PS50181"/>
    </source>
</evidence>
<dbReference type="SUPFAM" id="SSF52047">
    <property type="entry name" value="RNI-like"/>
    <property type="match status" value="1"/>
</dbReference>
<feature type="domain" description="F-box" evidence="1">
    <location>
        <begin position="24"/>
        <end position="69"/>
    </location>
</feature>
<proteinExistence type="predicted"/>
<organism evidence="2 3">
    <name type="scientific">Vigna unguiculata</name>
    <name type="common">Cowpea</name>
    <dbReference type="NCBI Taxonomy" id="3917"/>
    <lineage>
        <taxon>Eukaryota</taxon>
        <taxon>Viridiplantae</taxon>
        <taxon>Streptophyta</taxon>
        <taxon>Embryophyta</taxon>
        <taxon>Tracheophyta</taxon>
        <taxon>Spermatophyta</taxon>
        <taxon>Magnoliopsida</taxon>
        <taxon>eudicotyledons</taxon>
        <taxon>Gunneridae</taxon>
        <taxon>Pentapetalae</taxon>
        <taxon>rosids</taxon>
        <taxon>fabids</taxon>
        <taxon>Fabales</taxon>
        <taxon>Fabaceae</taxon>
        <taxon>Papilionoideae</taxon>
        <taxon>50 kb inversion clade</taxon>
        <taxon>NPAAA clade</taxon>
        <taxon>indigoferoid/millettioid clade</taxon>
        <taxon>Phaseoleae</taxon>
        <taxon>Vigna</taxon>
    </lineage>
</organism>
<dbReference type="PANTHER" id="PTHR31900:SF34">
    <property type="entry name" value="EMB|CAB62440.1-RELATED"/>
    <property type="match status" value="1"/>
</dbReference>
<sequence>MAEPSAKILRRTLDQTLHGEADNIDRLSVLPESVLLSILSRLDLKEAAATSVLSTAWRDLFLNLPYVQLNFNGNGNPPDHPRLFHLFTLFVNRILRERNPEIPIKAFWLTVKNFTERMKLDYNSLMMSIAAAMSTCKMMTIDYAIGSCSEGTEVSSLPLPPAMFISETLTRLRLTLSVGWDLPENVWMPNLRYAYFIPYRLTHENSTQRFLDGCPRLDCLMFTIRATPTRDEPRVKTLRVSSSSLRVLRVGWDPIGERGMSINVKSESLERLILYLRGGHNVNVDAPNLKFLDICGHVLQMNIIRGFPLIDEAVIDVAYAAQGTYWKDFHADTKKASTFFKELQNVRVLSVSEPIIKALFVHANELPTFSNMYKIKFIPDYSLDEFTRNGIQDVFFNLFQRCPNLQVLSFHDKIDMLSSSNVFDIELETVFPITMVQNLKELQISEFKGEQMEYMLLKFFLKNGQSLQIISLRKDASKKAGRYTWPRKQKKKILSFRRKCTKECEIIFK</sequence>
<dbReference type="InterPro" id="IPR055411">
    <property type="entry name" value="LRR_FXL15/At3g58940/PEG3-like"/>
</dbReference>
<dbReference type="InterPro" id="IPR001810">
    <property type="entry name" value="F-box_dom"/>
</dbReference>
<dbReference type="PROSITE" id="PS50181">
    <property type="entry name" value="FBOX"/>
    <property type="match status" value="1"/>
</dbReference>
<dbReference type="PANTHER" id="PTHR31900">
    <property type="entry name" value="F-BOX/RNI SUPERFAMILY PROTEIN-RELATED"/>
    <property type="match status" value="1"/>
</dbReference>
<dbReference type="SUPFAM" id="SSF81383">
    <property type="entry name" value="F-box domain"/>
    <property type="match status" value="1"/>
</dbReference>
<dbReference type="EMBL" id="CP039354">
    <property type="protein sequence ID" value="QCE11514.1"/>
    <property type="molecule type" value="Genomic_DNA"/>
</dbReference>
<accession>A0A4D6NFM9</accession>
<dbReference type="Gene3D" id="3.80.10.10">
    <property type="entry name" value="Ribonuclease Inhibitor"/>
    <property type="match status" value="1"/>
</dbReference>
<reference evidence="2 3" key="1">
    <citation type="submission" date="2019-04" db="EMBL/GenBank/DDBJ databases">
        <title>An improved genome assembly and genetic linkage map for asparagus bean, Vigna unguiculata ssp. sesquipedialis.</title>
        <authorList>
            <person name="Xia Q."/>
            <person name="Zhang R."/>
            <person name="Dong Y."/>
        </authorList>
    </citation>
    <scope>NUCLEOTIDE SEQUENCE [LARGE SCALE GENOMIC DNA]</scope>
    <source>
        <tissue evidence="2">Leaf</tissue>
    </source>
</reference>
<dbReference type="Gene3D" id="1.20.1280.50">
    <property type="match status" value="1"/>
</dbReference>
<evidence type="ECO:0000313" key="2">
    <source>
        <dbReference type="EMBL" id="QCE11514.1"/>
    </source>
</evidence>
<keyword evidence="3" id="KW-1185">Reference proteome</keyword>
<dbReference type="AlphaFoldDB" id="A0A4D6NFM9"/>
<dbReference type="InterPro" id="IPR036047">
    <property type="entry name" value="F-box-like_dom_sf"/>
</dbReference>
<dbReference type="SMART" id="SM00579">
    <property type="entry name" value="FBD"/>
    <property type="match status" value="1"/>
</dbReference>
<protein>
    <recommendedName>
        <fullName evidence="1">F-box domain-containing protein</fullName>
    </recommendedName>
</protein>
<dbReference type="InterPro" id="IPR050232">
    <property type="entry name" value="FBL13/AtMIF1-like"/>
</dbReference>
<name>A0A4D6NFM9_VIGUN</name>
<gene>
    <name evidence="2" type="ORF">DEO72_LG10g2747</name>
</gene>